<dbReference type="GO" id="GO:0007091">
    <property type="term" value="P:metaphase/anaphase transition of mitotic cell cycle"/>
    <property type="evidence" value="ECO:0007669"/>
    <property type="project" value="TreeGrafter"/>
</dbReference>
<dbReference type="OrthoDB" id="8953147at2759"/>
<comment type="caution">
    <text evidence="5">The sequence shown here is derived from an EMBL/GenBank/DDBJ whole genome shotgun (WGS) entry which is preliminary data.</text>
</comment>
<dbReference type="AlphaFoldDB" id="A0A9Q1CXI8"/>
<protein>
    <recommendedName>
        <fullName evidence="4">Anaphase-promoting complex subunit 1 C-terminal domain-containing protein</fullName>
    </recommendedName>
</protein>
<keyword evidence="2" id="KW-0498">Mitosis</keyword>
<evidence type="ECO:0000256" key="1">
    <source>
        <dbReference type="ARBA" id="ARBA00022618"/>
    </source>
</evidence>
<keyword evidence="3" id="KW-0131">Cell cycle</keyword>
<dbReference type="GO" id="GO:0031145">
    <property type="term" value="P:anaphase-promoting complex-dependent catabolic process"/>
    <property type="evidence" value="ECO:0007669"/>
    <property type="project" value="TreeGrafter"/>
</dbReference>
<dbReference type="EMBL" id="JAFJMO010000018">
    <property type="protein sequence ID" value="KAJ8250813.1"/>
    <property type="molecule type" value="Genomic_DNA"/>
</dbReference>
<evidence type="ECO:0000313" key="6">
    <source>
        <dbReference type="Proteomes" id="UP001152803"/>
    </source>
</evidence>
<dbReference type="InterPro" id="IPR041221">
    <property type="entry name" value="APC1_C"/>
</dbReference>
<sequence>MVLYVFQERKQVFSAILYECVTQEKPEMLPTYIAIDQAVKMLAQGEVSESVAVGQLGLVLDVCECRVLQERMRTAEGRGLLLSSEFLPRMKCSVDNTLDHWLCDNRQVLRAYLSGQALSQDMRSCMLACYLVYHSVPRVGRETTTLLTGCRHFVELLVVFSRLGVPVRSVMRLAPLLLPSTPGSPF</sequence>
<evidence type="ECO:0000313" key="5">
    <source>
        <dbReference type="EMBL" id="KAJ8250813.1"/>
    </source>
</evidence>
<feature type="domain" description="Anaphase-promoting complex subunit 1 C-terminal" evidence="4">
    <location>
        <begin position="8"/>
        <end position="137"/>
    </location>
</feature>
<keyword evidence="1" id="KW-0132">Cell division</keyword>
<gene>
    <name evidence="5" type="ORF">COCON_G00227350</name>
</gene>
<proteinExistence type="predicted"/>
<keyword evidence="6" id="KW-1185">Reference proteome</keyword>
<dbReference type="GO" id="GO:0060090">
    <property type="term" value="F:molecular adaptor activity"/>
    <property type="evidence" value="ECO:0007669"/>
    <property type="project" value="TreeGrafter"/>
</dbReference>
<evidence type="ECO:0000256" key="3">
    <source>
        <dbReference type="ARBA" id="ARBA00023306"/>
    </source>
</evidence>
<organism evidence="5 6">
    <name type="scientific">Conger conger</name>
    <name type="common">Conger eel</name>
    <name type="synonym">Muraena conger</name>
    <dbReference type="NCBI Taxonomy" id="82655"/>
    <lineage>
        <taxon>Eukaryota</taxon>
        <taxon>Metazoa</taxon>
        <taxon>Chordata</taxon>
        <taxon>Craniata</taxon>
        <taxon>Vertebrata</taxon>
        <taxon>Euteleostomi</taxon>
        <taxon>Actinopterygii</taxon>
        <taxon>Neopterygii</taxon>
        <taxon>Teleostei</taxon>
        <taxon>Anguilliformes</taxon>
        <taxon>Congridae</taxon>
        <taxon>Conger</taxon>
    </lineage>
</organism>
<dbReference type="Pfam" id="PF18122">
    <property type="entry name" value="APC1_C"/>
    <property type="match status" value="1"/>
</dbReference>
<dbReference type="InterPro" id="IPR024990">
    <property type="entry name" value="Apc1"/>
</dbReference>
<dbReference type="PANTHER" id="PTHR12827:SF3">
    <property type="entry name" value="ANAPHASE-PROMOTING COMPLEX SUBUNIT 1"/>
    <property type="match status" value="1"/>
</dbReference>
<dbReference type="GO" id="GO:0070979">
    <property type="term" value="P:protein K11-linked ubiquitination"/>
    <property type="evidence" value="ECO:0007669"/>
    <property type="project" value="TreeGrafter"/>
</dbReference>
<evidence type="ECO:0000259" key="4">
    <source>
        <dbReference type="Pfam" id="PF18122"/>
    </source>
</evidence>
<reference evidence="5" key="1">
    <citation type="journal article" date="2023" name="Science">
        <title>Genome structures resolve the early diversification of teleost fishes.</title>
        <authorList>
            <person name="Parey E."/>
            <person name="Louis A."/>
            <person name="Montfort J."/>
            <person name="Bouchez O."/>
            <person name="Roques C."/>
            <person name="Iampietro C."/>
            <person name="Lluch J."/>
            <person name="Castinel A."/>
            <person name="Donnadieu C."/>
            <person name="Desvignes T."/>
            <person name="Floi Bucao C."/>
            <person name="Jouanno E."/>
            <person name="Wen M."/>
            <person name="Mejri S."/>
            <person name="Dirks R."/>
            <person name="Jansen H."/>
            <person name="Henkel C."/>
            <person name="Chen W.J."/>
            <person name="Zahm M."/>
            <person name="Cabau C."/>
            <person name="Klopp C."/>
            <person name="Thompson A.W."/>
            <person name="Robinson-Rechavi M."/>
            <person name="Braasch I."/>
            <person name="Lecointre G."/>
            <person name="Bobe J."/>
            <person name="Postlethwait J.H."/>
            <person name="Berthelot C."/>
            <person name="Roest Crollius H."/>
            <person name="Guiguen Y."/>
        </authorList>
    </citation>
    <scope>NUCLEOTIDE SEQUENCE</scope>
    <source>
        <strain evidence="5">Concon-B</strain>
    </source>
</reference>
<accession>A0A9Q1CXI8</accession>
<dbReference type="GO" id="GO:0051301">
    <property type="term" value="P:cell division"/>
    <property type="evidence" value="ECO:0007669"/>
    <property type="project" value="UniProtKB-KW"/>
</dbReference>
<dbReference type="Proteomes" id="UP001152803">
    <property type="component" value="Unassembled WGS sequence"/>
</dbReference>
<name>A0A9Q1CXI8_CONCO</name>
<dbReference type="GO" id="GO:0005680">
    <property type="term" value="C:anaphase-promoting complex"/>
    <property type="evidence" value="ECO:0007669"/>
    <property type="project" value="InterPro"/>
</dbReference>
<evidence type="ECO:0000256" key="2">
    <source>
        <dbReference type="ARBA" id="ARBA00022776"/>
    </source>
</evidence>
<dbReference type="PANTHER" id="PTHR12827">
    <property type="entry name" value="MEIOTIC CHECKPOINT REGULATOR TSG24 FAMILY MEMBER"/>
    <property type="match status" value="1"/>
</dbReference>